<dbReference type="GO" id="GO:0046872">
    <property type="term" value="F:metal ion binding"/>
    <property type="evidence" value="ECO:0007669"/>
    <property type="project" value="InterPro"/>
</dbReference>
<dbReference type="GO" id="GO:0005524">
    <property type="term" value="F:ATP binding"/>
    <property type="evidence" value="ECO:0007669"/>
    <property type="project" value="UniProtKB-UniRule"/>
</dbReference>
<evidence type="ECO:0000313" key="4">
    <source>
        <dbReference type="EMBL" id="MDO6424404.1"/>
    </source>
</evidence>
<dbReference type="PANTHER" id="PTHR21621:SF0">
    <property type="entry name" value="BETA-CITRYLGLUTAMATE SYNTHASE B-RELATED"/>
    <property type="match status" value="1"/>
</dbReference>
<dbReference type="InterPro" id="IPR011761">
    <property type="entry name" value="ATP-grasp"/>
</dbReference>
<dbReference type="InterPro" id="IPR011758">
    <property type="entry name" value="RimK-rel_E_lig"/>
</dbReference>
<evidence type="ECO:0000259" key="3">
    <source>
        <dbReference type="PROSITE" id="PS50975"/>
    </source>
</evidence>
<dbReference type="NCBIfam" id="TIGR02291">
    <property type="entry name" value="rimK_rel_E_lig"/>
    <property type="match status" value="1"/>
</dbReference>
<keyword evidence="1" id="KW-0464">Manganese</keyword>
<keyword evidence="2" id="KW-0547">Nucleotide-binding</keyword>
<dbReference type="GO" id="GO:0009432">
    <property type="term" value="P:SOS response"/>
    <property type="evidence" value="ECO:0007669"/>
    <property type="project" value="TreeGrafter"/>
</dbReference>
<accession>A0AAW7XAF6</accession>
<dbReference type="EMBL" id="JAUOPB010000014">
    <property type="protein sequence ID" value="MDO6424404.1"/>
    <property type="molecule type" value="Genomic_DNA"/>
</dbReference>
<evidence type="ECO:0000256" key="1">
    <source>
        <dbReference type="ARBA" id="ARBA00023211"/>
    </source>
</evidence>
<dbReference type="Gene3D" id="3.30.470.20">
    <property type="entry name" value="ATP-grasp fold, B domain"/>
    <property type="match status" value="1"/>
</dbReference>
<dbReference type="GO" id="GO:0018169">
    <property type="term" value="F:ribosomal S6-glutamic acid ligase activity"/>
    <property type="evidence" value="ECO:0007669"/>
    <property type="project" value="TreeGrafter"/>
</dbReference>
<name>A0AAW7XAF6_9GAMM</name>
<feature type="domain" description="ATP-grasp" evidence="3">
    <location>
        <begin position="59"/>
        <end position="310"/>
    </location>
</feature>
<keyword evidence="2" id="KW-0067">ATP-binding</keyword>
<gene>
    <name evidence="4" type="ORF">Q4521_18100</name>
</gene>
<sequence length="334" mass="36322">MLAKLANKLIDGIPFVRNMAAVQLHRKGILGMNRRNAQYISPNNARYLFPLVDDKLQTKKLAIENGVNVPTLLGVIDNQHDVSMLSELVGGLDSFCIKPAKGSGGKGILIIARREGDQFFRSNGQPISMSDIERHVSNILAGLFSLGGATDVAMMESLIVVEPEFKNYSYEGVPDIRVIVFRGVPVMAMMRLSCAASHGKANLHQGAVGVGIDMATGNAVNAVQRDKPVKYHPDTEQDLMQLNIPHWHQLLELACECADMTGLGYLGVDLVIDANMGPVLLELNARPGLSIQIANSAGLVPRLKAVEGLSRPERMSIKRRVEFAGKHFSAKPLL</sequence>
<protein>
    <submittedName>
        <fullName evidence="4">Alpha-L-glutamate ligase-like protein</fullName>
    </submittedName>
</protein>
<dbReference type="GO" id="GO:0005737">
    <property type="term" value="C:cytoplasm"/>
    <property type="evidence" value="ECO:0007669"/>
    <property type="project" value="TreeGrafter"/>
</dbReference>
<evidence type="ECO:0000256" key="2">
    <source>
        <dbReference type="PROSITE-ProRule" id="PRU00409"/>
    </source>
</evidence>
<dbReference type="RefSeq" id="WP_252738608.1">
    <property type="nucleotide sequence ID" value="NZ_CP123764.1"/>
</dbReference>
<dbReference type="Pfam" id="PF14397">
    <property type="entry name" value="ATPgrasp_ST"/>
    <property type="match status" value="1"/>
</dbReference>
<reference evidence="4" key="1">
    <citation type="submission" date="2023-07" db="EMBL/GenBank/DDBJ databases">
        <title>Genome content predicts the carbon catabolic preferences of heterotrophic bacteria.</title>
        <authorList>
            <person name="Gralka M."/>
        </authorList>
    </citation>
    <scope>NUCLEOTIDE SEQUENCE</scope>
    <source>
        <strain evidence="4">I3M17_2</strain>
    </source>
</reference>
<proteinExistence type="predicted"/>
<dbReference type="PANTHER" id="PTHR21621">
    <property type="entry name" value="RIBOSOMAL PROTEIN S6 MODIFICATION PROTEIN"/>
    <property type="match status" value="1"/>
</dbReference>
<dbReference type="PROSITE" id="PS50975">
    <property type="entry name" value="ATP_GRASP"/>
    <property type="match status" value="1"/>
</dbReference>
<dbReference type="Proteomes" id="UP001169760">
    <property type="component" value="Unassembled WGS sequence"/>
</dbReference>
<organism evidence="4 5">
    <name type="scientific">Saccharophagus degradans</name>
    <dbReference type="NCBI Taxonomy" id="86304"/>
    <lineage>
        <taxon>Bacteria</taxon>
        <taxon>Pseudomonadati</taxon>
        <taxon>Pseudomonadota</taxon>
        <taxon>Gammaproteobacteria</taxon>
        <taxon>Cellvibrionales</taxon>
        <taxon>Cellvibrionaceae</taxon>
        <taxon>Saccharophagus</taxon>
    </lineage>
</organism>
<keyword evidence="4" id="KW-0436">Ligase</keyword>
<evidence type="ECO:0000313" key="5">
    <source>
        <dbReference type="Proteomes" id="UP001169760"/>
    </source>
</evidence>
<dbReference type="InterPro" id="IPR039523">
    <property type="entry name" value="RimK-rel_E_lig_ATP-grasp"/>
</dbReference>
<comment type="caution">
    <text evidence="4">The sequence shown here is derived from an EMBL/GenBank/DDBJ whole genome shotgun (WGS) entry which is preliminary data.</text>
</comment>
<dbReference type="AlphaFoldDB" id="A0AAW7XAF6"/>
<dbReference type="SUPFAM" id="SSF56059">
    <property type="entry name" value="Glutathione synthetase ATP-binding domain-like"/>
    <property type="match status" value="1"/>
</dbReference>